<dbReference type="Proteomes" id="UP001324993">
    <property type="component" value="Chromosome"/>
</dbReference>
<dbReference type="Gene3D" id="2.40.50.100">
    <property type="match status" value="1"/>
</dbReference>
<dbReference type="NCBIfam" id="TIGR01730">
    <property type="entry name" value="RND_mfp"/>
    <property type="match status" value="1"/>
</dbReference>
<dbReference type="Pfam" id="PF25917">
    <property type="entry name" value="BSH_RND"/>
    <property type="match status" value="1"/>
</dbReference>
<dbReference type="InterPro" id="IPR058627">
    <property type="entry name" value="MdtA-like_C"/>
</dbReference>
<comment type="similarity">
    <text evidence="2">Belongs to the membrane fusion protein (MFP) (TC 8.A.1) family.</text>
</comment>
<feature type="domain" description="Multidrug resistance protein MdtA-like C-terminal permuted SH3" evidence="8">
    <location>
        <begin position="316"/>
        <end position="378"/>
    </location>
</feature>
<dbReference type="SUPFAM" id="SSF111369">
    <property type="entry name" value="HlyD-like secretion proteins"/>
    <property type="match status" value="1"/>
</dbReference>
<sequence>MKTQQSFPRSITHIAVALLVTTQLLVLAACSEPSEASNSSGSAAAAPALVVTVRNVATEAVTLKRELSGRTAPLRIAEVRARVNGIIEKRHFVEGAIVEAGELLYEIDPAPYQAQLDSAKANLARAEASYASAQLQADRFESLVETNAVSRQNYDDAKAAALALKAEIAAAQASVRVAEINLGYTRVTAPISGRIGQAEVTEGAYVQQATATLLGTIQQLDTLYLDLTESAEEVLQLKEALATGELKSADGENTAIEVILSDGTVYPKLGSLQFSDVTVNSTTGTVKLRATVPNPDSKLLPGMFLRARLVEGVDPDAILIPHSLVSRNSKGQATVLLVNAQNTVELRTIETERSIGNAWLVTGGLKVGESIITDNLQKIRPGMTVQPKAQSETDAQNQNQPAA</sequence>
<dbReference type="InterPro" id="IPR058626">
    <property type="entry name" value="MdtA-like_b-barrel"/>
</dbReference>
<evidence type="ECO:0000256" key="1">
    <source>
        <dbReference type="ARBA" id="ARBA00004196"/>
    </source>
</evidence>
<evidence type="ECO:0000259" key="8">
    <source>
        <dbReference type="Pfam" id="PF25967"/>
    </source>
</evidence>
<keyword evidence="10" id="KW-1185">Reference proteome</keyword>
<name>A0ABZ0RK64_9BACT</name>
<evidence type="ECO:0000313" key="9">
    <source>
        <dbReference type="EMBL" id="WPJ96452.1"/>
    </source>
</evidence>
<evidence type="ECO:0000256" key="3">
    <source>
        <dbReference type="SAM" id="Coils"/>
    </source>
</evidence>
<organism evidence="9 10">
    <name type="scientific">Coraliomargarita algicola</name>
    <dbReference type="NCBI Taxonomy" id="3092156"/>
    <lineage>
        <taxon>Bacteria</taxon>
        <taxon>Pseudomonadati</taxon>
        <taxon>Verrucomicrobiota</taxon>
        <taxon>Opitutia</taxon>
        <taxon>Puniceicoccales</taxon>
        <taxon>Coraliomargaritaceae</taxon>
        <taxon>Coraliomargarita</taxon>
    </lineage>
</organism>
<dbReference type="PANTHER" id="PTHR30158">
    <property type="entry name" value="ACRA/E-RELATED COMPONENT OF DRUG EFFLUX TRANSPORTER"/>
    <property type="match status" value="1"/>
</dbReference>
<feature type="domain" description="Multidrug resistance protein MdtA-like beta-barrel" evidence="7">
    <location>
        <begin position="222"/>
        <end position="312"/>
    </location>
</feature>
<dbReference type="Gene3D" id="2.40.30.170">
    <property type="match status" value="1"/>
</dbReference>
<accession>A0ABZ0RK64</accession>
<dbReference type="Gene3D" id="2.40.420.20">
    <property type="match status" value="1"/>
</dbReference>
<evidence type="ECO:0000259" key="5">
    <source>
        <dbReference type="Pfam" id="PF25876"/>
    </source>
</evidence>
<dbReference type="InterPro" id="IPR006143">
    <property type="entry name" value="RND_pump_MFP"/>
</dbReference>
<dbReference type="Pfam" id="PF25944">
    <property type="entry name" value="Beta-barrel_RND"/>
    <property type="match status" value="1"/>
</dbReference>
<evidence type="ECO:0000313" key="10">
    <source>
        <dbReference type="Proteomes" id="UP001324993"/>
    </source>
</evidence>
<dbReference type="Pfam" id="PF25876">
    <property type="entry name" value="HH_MFP_RND"/>
    <property type="match status" value="1"/>
</dbReference>
<dbReference type="PROSITE" id="PS51257">
    <property type="entry name" value="PROKAR_LIPOPROTEIN"/>
    <property type="match status" value="1"/>
</dbReference>
<feature type="region of interest" description="Disordered" evidence="4">
    <location>
        <begin position="383"/>
        <end position="403"/>
    </location>
</feature>
<gene>
    <name evidence="9" type="ORF">SH580_01890</name>
</gene>
<feature type="domain" description="Multidrug resistance protein MdtA-like alpha-helical hairpin" evidence="5">
    <location>
        <begin position="115"/>
        <end position="185"/>
    </location>
</feature>
<feature type="coiled-coil region" evidence="3">
    <location>
        <begin position="116"/>
        <end position="174"/>
    </location>
</feature>
<feature type="domain" description="Multidrug resistance protein MdtA-like barrel-sandwich hybrid" evidence="6">
    <location>
        <begin position="75"/>
        <end position="217"/>
    </location>
</feature>
<keyword evidence="3" id="KW-0175">Coiled coil</keyword>
<evidence type="ECO:0000256" key="2">
    <source>
        <dbReference type="ARBA" id="ARBA00009477"/>
    </source>
</evidence>
<dbReference type="Pfam" id="PF25967">
    <property type="entry name" value="RND-MFP_C"/>
    <property type="match status" value="1"/>
</dbReference>
<dbReference type="InterPro" id="IPR058625">
    <property type="entry name" value="MdtA-like_BSH"/>
</dbReference>
<evidence type="ECO:0000259" key="7">
    <source>
        <dbReference type="Pfam" id="PF25944"/>
    </source>
</evidence>
<proteinExistence type="inferred from homology"/>
<comment type="subcellular location">
    <subcellularLocation>
        <location evidence="1">Cell envelope</location>
    </subcellularLocation>
</comment>
<dbReference type="Gene3D" id="1.10.287.470">
    <property type="entry name" value="Helix hairpin bin"/>
    <property type="match status" value="1"/>
</dbReference>
<protein>
    <submittedName>
        <fullName evidence="9">Efflux RND transporter periplasmic adaptor subunit</fullName>
    </submittedName>
</protein>
<feature type="compositionally biased region" description="Polar residues" evidence="4">
    <location>
        <begin position="387"/>
        <end position="403"/>
    </location>
</feature>
<evidence type="ECO:0000259" key="6">
    <source>
        <dbReference type="Pfam" id="PF25917"/>
    </source>
</evidence>
<reference evidence="9 10" key="1">
    <citation type="submission" date="2023-11" db="EMBL/GenBank/DDBJ databases">
        <title>Coraliomargarita sp. nov., isolated from marine algae.</title>
        <authorList>
            <person name="Lee J.K."/>
            <person name="Baek J.H."/>
            <person name="Kim J.M."/>
            <person name="Choi D.G."/>
            <person name="Jeon C.O."/>
        </authorList>
    </citation>
    <scope>NUCLEOTIDE SEQUENCE [LARGE SCALE GENOMIC DNA]</scope>
    <source>
        <strain evidence="9 10">J2-16</strain>
    </source>
</reference>
<dbReference type="RefSeq" id="WP_319833311.1">
    <property type="nucleotide sequence ID" value="NZ_CP138858.1"/>
</dbReference>
<dbReference type="InterPro" id="IPR058624">
    <property type="entry name" value="MdtA-like_HH"/>
</dbReference>
<evidence type="ECO:0000256" key="4">
    <source>
        <dbReference type="SAM" id="MobiDB-lite"/>
    </source>
</evidence>
<dbReference type="EMBL" id="CP138858">
    <property type="protein sequence ID" value="WPJ96452.1"/>
    <property type="molecule type" value="Genomic_DNA"/>
</dbReference>
<dbReference type="PANTHER" id="PTHR30158:SF3">
    <property type="entry name" value="MULTIDRUG EFFLUX PUMP SUBUNIT ACRA-RELATED"/>
    <property type="match status" value="1"/>
</dbReference>